<accession>A0A830BKF9</accession>
<keyword evidence="3" id="KW-1185">Reference proteome</keyword>
<gene>
    <name evidence="2" type="ORF">PHJA_000880300</name>
</gene>
<evidence type="ECO:0000313" key="2">
    <source>
        <dbReference type="EMBL" id="GFP87366.1"/>
    </source>
</evidence>
<organism evidence="2 3">
    <name type="scientific">Phtheirospermum japonicum</name>
    <dbReference type="NCBI Taxonomy" id="374723"/>
    <lineage>
        <taxon>Eukaryota</taxon>
        <taxon>Viridiplantae</taxon>
        <taxon>Streptophyta</taxon>
        <taxon>Embryophyta</taxon>
        <taxon>Tracheophyta</taxon>
        <taxon>Spermatophyta</taxon>
        <taxon>Magnoliopsida</taxon>
        <taxon>eudicotyledons</taxon>
        <taxon>Gunneridae</taxon>
        <taxon>Pentapetalae</taxon>
        <taxon>asterids</taxon>
        <taxon>lamiids</taxon>
        <taxon>Lamiales</taxon>
        <taxon>Orobanchaceae</taxon>
        <taxon>Orobanchaceae incertae sedis</taxon>
        <taxon>Phtheirospermum</taxon>
    </lineage>
</organism>
<reference evidence="2" key="1">
    <citation type="submission" date="2020-07" db="EMBL/GenBank/DDBJ databases">
        <title>Ethylene signaling mediates host invasion by parasitic plants.</title>
        <authorList>
            <person name="Yoshida S."/>
        </authorList>
    </citation>
    <scope>NUCLEOTIDE SEQUENCE</scope>
    <source>
        <strain evidence="2">Okayama</strain>
    </source>
</reference>
<dbReference type="Proteomes" id="UP000653305">
    <property type="component" value="Unassembled WGS sequence"/>
</dbReference>
<name>A0A830BKF9_9LAMI</name>
<dbReference type="AlphaFoldDB" id="A0A830BKF9"/>
<protein>
    <submittedName>
        <fullName evidence="2">Uncharacterized protein</fullName>
    </submittedName>
</protein>
<proteinExistence type="predicted"/>
<evidence type="ECO:0000313" key="3">
    <source>
        <dbReference type="Proteomes" id="UP000653305"/>
    </source>
</evidence>
<comment type="caution">
    <text evidence="2">The sequence shown here is derived from an EMBL/GenBank/DDBJ whole genome shotgun (WGS) entry which is preliminary data.</text>
</comment>
<feature type="compositionally biased region" description="Acidic residues" evidence="1">
    <location>
        <begin position="59"/>
        <end position="74"/>
    </location>
</feature>
<feature type="region of interest" description="Disordered" evidence="1">
    <location>
        <begin position="51"/>
        <end position="74"/>
    </location>
</feature>
<sequence length="175" mass="20110">MTRHKFRFNSARNLISRCSCILIDSRVSFVGFKRWDSISFLCSEMHSESSKRKAKEGPPCDDESSAQDDTDDDELSSEEDLSELCCWINICTLIGSGECVDILVPTEHRDGPELKLKYRAKVGDLQSLRDALGQHFVPGTDEYRKRLRKIKENQRSYEDELNPANNCNYNVMYSL</sequence>
<evidence type="ECO:0000256" key="1">
    <source>
        <dbReference type="SAM" id="MobiDB-lite"/>
    </source>
</evidence>
<dbReference type="EMBL" id="BMAC01000142">
    <property type="protein sequence ID" value="GFP87366.1"/>
    <property type="molecule type" value="Genomic_DNA"/>
</dbReference>